<evidence type="ECO:0000256" key="4">
    <source>
        <dbReference type="ARBA" id="ARBA00017837"/>
    </source>
</evidence>
<reference evidence="14 15" key="1">
    <citation type="submission" date="2022-07" db="EMBL/GenBank/DDBJ databases">
        <title>Genome-wide signatures of adaptation to extreme environments.</title>
        <authorList>
            <person name="Cho C.H."/>
            <person name="Yoon H.S."/>
        </authorList>
    </citation>
    <scope>NUCLEOTIDE SEQUENCE [LARGE SCALE GENOMIC DNA]</scope>
    <source>
        <strain evidence="14 15">DBV 063 E5</strain>
    </source>
</reference>
<dbReference type="GO" id="GO:0005524">
    <property type="term" value="F:ATP binding"/>
    <property type="evidence" value="ECO:0007669"/>
    <property type="project" value="UniProtKB-KW"/>
</dbReference>
<name>A0AAV9IQY5_CYACA</name>
<evidence type="ECO:0000313" key="14">
    <source>
        <dbReference type="EMBL" id="KAK4534725.1"/>
    </source>
</evidence>
<comment type="similarity">
    <text evidence="2">Belongs to the phosphoribulokinase family.</text>
</comment>
<comment type="pathway">
    <text evidence="1">Carbohydrate biosynthesis; Calvin cycle.</text>
</comment>
<dbReference type="Proteomes" id="UP001301350">
    <property type="component" value="Unassembled WGS sequence"/>
</dbReference>
<comment type="catalytic activity">
    <reaction evidence="12">
        <text>D-ribulose 5-phosphate + ATP = D-ribulose 1,5-bisphosphate + ADP + H(+)</text>
        <dbReference type="Rhea" id="RHEA:19365"/>
        <dbReference type="ChEBI" id="CHEBI:15378"/>
        <dbReference type="ChEBI" id="CHEBI:30616"/>
        <dbReference type="ChEBI" id="CHEBI:57870"/>
        <dbReference type="ChEBI" id="CHEBI:58121"/>
        <dbReference type="ChEBI" id="CHEBI:456216"/>
        <dbReference type="EC" id="2.7.1.19"/>
    </reaction>
</comment>
<keyword evidence="5" id="KW-0602">Photosynthesis</keyword>
<keyword evidence="15" id="KW-1185">Reference proteome</keyword>
<dbReference type="GO" id="GO:0019253">
    <property type="term" value="P:reductive pentose-phosphate cycle"/>
    <property type="evidence" value="ECO:0007669"/>
    <property type="project" value="UniProtKB-KW"/>
</dbReference>
<dbReference type="NCBIfam" id="NF005655">
    <property type="entry name" value="PRK07429.1"/>
    <property type="match status" value="1"/>
</dbReference>
<proteinExistence type="inferred from homology"/>
<keyword evidence="7" id="KW-0808">Transferase</keyword>
<keyword evidence="6" id="KW-0113">Calvin cycle</keyword>
<evidence type="ECO:0000256" key="5">
    <source>
        <dbReference type="ARBA" id="ARBA00022531"/>
    </source>
</evidence>
<evidence type="ECO:0000256" key="12">
    <source>
        <dbReference type="ARBA" id="ARBA00047663"/>
    </source>
</evidence>
<evidence type="ECO:0000256" key="10">
    <source>
        <dbReference type="ARBA" id="ARBA00022840"/>
    </source>
</evidence>
<evidence type="ECO:0000256" key="3">
    <source>
        <dbReference type="ARBA" id="ARBA00012042"/>
    </source>
</evidence>
<dbReference type="Pfam" id="PF00485">
    <property type="entry name" value="PRK"/>
    <property type="match status" value="1"/>
</dbReference>
<evidence type="ECO:0000313" key="15">
    <source>
        <dbReference type="Proteomes" id="UP001301350"/>
    </source>
</evidence>
<evidence type="ECO:0000259" key="13">
    <source>
        <dbReference type="Pfam" id="PF00485"/>
    </source>
</evidence>
<dbReference type="Gene3D" id="3.40.50.300">
    <property type="entry name" value="P-loop containing nucleotide triphosphate hydrolases"/>
    <property type="match status" value="1"/>
</dbReference>
<keyword evidence="10" id="KW-0067">ATP-binding</keyword>
<evidence type="ECO:0000256" key="11">
    <source>
        <dbReference type="ARBA" id="ARBA00031382"/>
    </source>
</evidence>
<keyword evidence="8" id="KW-0547">Nucleotide-binding</keyword>
<dbReference type="InterPro" id="IPR006083">
    <property type="entry name" value="PRK/URK"/>
</dbReference>
<dbReference type="InterPro" id="IPR027417">
    <property type="entry name" value="P-loop_NTPase"/>
</dbReference>
<keyword evidence="9" id="KW-0418">Kinase</keyword>
<dbReference type="GO" id="GO:0008974">
    <property type="term" value="F:phosphoribulokinase activity"/>
    <property type="evidence" value="ECO:0007669"/>
    <property type="project" value="UniProtKB-EC"/>
</dbReference>
<dbReference type="EMBL" id="JANCYW010000002">
    <property type="protein sequence ID" value="KAK4534725.1"/>
    <property type="molecule type" value="Genomic_DNA"/>
</dbReference>
<dbReference type="PRINTS" id="PR00478">
    <property type="entry name" value="PHRIBLKINASE"/>
</dbReference>
<dbReference type="InterPro" id="IPR006082">
    <property type="entry name" value="PRK"/>
</dbReference>
<evidence type="ECO:0000256" key="1">
    <source>
        <dbReference type="ARBA" id="ARBA00005215"/>
    </source>
</evidence>
<evidence type="ECO:0000256" key="7">
    <source>
        <dbReference type="ARBA" id="ARBA00022679"/>
    </source>
</evidence>
<sequence>MAFIVAGVTRAATLQVNGPHRSKTNSCGQSLTGRRSAFVAGAARSSWTSAWARPALVHPAPRPLSVPSQQRRSVTGLSMQIAKMQKARNADNAPRGVHTAASVGSVTSEAMRKKSITRPVIVAVAADSGAGKSTFLRRVQRMFGTEVPKGHTPQGELMTVICLDDWHNRDRQGRKVDQITALDENCQNFELMAEQLEALKEGRDIMKPIYNHDTGNIDPPELIQPNHIIVIEGLHPLYDERVRKLVDFSVYLDLDDEVKVAWKIQRDMAERGHTLDNILASIEARKPDFERFVLPQREYADAILQVKPTELIPDDKERKVLKVRLMQREGVPGFTTAYLFDEGSTIVWTPCGRRLTCAYPGIRFRYGPEVFYGRDFSSIEVDGEFDKLEELVYIESHLSNIATKYYGELTQLMLAAQSAPGAKNGTALFQTVAALKIREIYEQLTGRKVDPMVRA</sequence>
<dbReference type="PANTHER" id="PTHR10285">
    <property type="entry name" value="URIDINE KINASE"/>
    <property type="match status" value="1"/>
</dbReference>
<gene>
    <name evidence="14" type="ORF">CDCA_CDCA02G0750</name>
</gene>
<comment type="caution">
    <text evidence="14">The sequence shown here is derived from an EMBL/GenBank/DDBJ whole genome shotgun (WGS) entry which is preliminary data.</text>
</comment>
<feature type="domain" description="Phosphoribulokinase/uridine kinase" evidence="13">
    <location>
        <begin position="121"/>
        <end position="312"/>
    </location>
</feature>
<organism evidence="14 15">
    <name type="scientific">Cyanidium caldarium</name>
    <name type="common">Red alga</name>
    <dbReference type="NCBI Taxonomy" id="2771"/>
    <lineage>
        <taxon>Eukaryota</taxon>
        <taxon>Rhodophyta</taxon>
        <taxon>Bangiophyceae</taxon>
        <taxon>Cyanidiales</taxon>
        <taxon>Cyanidiaceae</taxon>
        <taxon>Cyanidium</taxon>
    </lineage>
</organism>
<accession>A0AAV9IQY5</accession>
<evidence type="ECO:0000256" key="6">
    <source>
        <dbReference type="ARBA" id="ARBA00022567"/>
    </source>
</evidence>
<dbReference type="CDD" id="cd02026">
    <property type="entry name" value="PRK"/>
    <property type="match status" value="1"/>
</dbReference>
<evidence type="ECO:0000256" key="8">
    <source>
        <dbReference type="ARBA" id="ARBA00022741"/>
    </source>
</evidence>
<evidence type="ECO:0000256" key="2">
    <source>
        <dbReference type="ARBA" id="ARBA00009719"/>
    </source>
</evidence>
<dbReference type="EC" id="2.7.1.19" evidence="3"/>
<evidence type="ECO:0000256" key="9">
    <source>
        <dbReference type="ARBA" id="ARBA00022777"/>
    </source>
</evidence>
<dbReference type="AlphaFoldDB" id="A0AAV9IQY5"/>
<dbReference type="SUPFAM" id="SSF52540">
    <property type="entry name" value="P-loop containing nucleoside triphosphate hydrolases"/>
    <property type="match status" value="1"/>
</dbReference>
<protein>
    <recommendedName>
        <fullName evidence="4">Phosphoribulokinase, chloroplastic</fullName>
        <ecNumber evidence="3">2.7.1.19</ecNumber>
    </recommendedName>
    <alternativeName>
        <fullName evidence="11">Phosphopentokinase</fullName>
    </alternativeName>
</protein>